<reference evidence="1 2" key="1">
    <citation type="submission" date="2018-08" db="EMBL/GenBank/DDBJ databases">
        <title>Sequencing the genomes of 1000 actinobacteria strains.</title>
        <authorList>
            <person name="Klenk H.-P."/>
        </authorList>
    </citation>
    <scope>NUCLEOTIDE SEQUENCE [LARGE SCALE GENOMIC DNA]</scope>
    <source>
        <strain evidence="1 2">DSM 43927</strain>
    </source>
</reference>
<proteinExistence type="predicted"/>
<organism evidence="1 2">
    <name type="scientific">Thermomonospora umbrina</name>
    <dbReference type="NCBI Taxonomy" id="111806"/>
    <lineage>
        <taxon>Bacteria</taxon>
        <taxon>Bacillati</taxon>
        <taxon>Actinomycetota</taxon>
        <taxon>Actinomycetes</taxon>
        <taxon>Streptosporangiales</taxon>
        <taxon>Thermomonosporaceae</taxon>
        <taxon>Thermomonospora</taxon>
    </lineage>
</organism>
<evidence type="ECO:0008006" key="3">
    <source>
        <dbReference type="Google" id="ProtNLM"/>
    </source>
</evidence>
<dbReference type="EMBL" id="QTTT01000001">
    <property type="protein sequence ID" value="REE96200.1"/>
    <property type="molecule type" value="Genomic_DNA"/>
</dbReference>
<dbReference type="AlphaFoldDB" id="A0A3D9SP31"/>
<dbReference type="Proteomes" id="UP000256661">
    <property type="component" value="Unassembled WGS sequence"/>
</dbReference>
<evidence type="ECO:0000313" key="1">
    <source>
        <dbReference type="EMBL" id="REE96200.1"/>
    </source>
</evidence>
<gene>
    <name evidence="1" type="ORF">DFJ69_1627</name>
</gene>
<dbReference type="RefSeq" id="WP_116021883.1">
    <property type="nucleotide sequence ID" value="NZ_QTTT01000001.1"/>
</dbReference>
<keyword evidence="2" id="KW-1185">Reference proteome</keyword>
<dbReference type="OrthoDB" id="3872345at2"/>
<evidence type="ECO:0000313" key="2">
    <source>
        <dbReference type="Proteomes" id="UP000256661"/>
    </source>
</evidence>
<comment type="caution">
    <text evidence="1">The sequence shown here is derived from an EMBL/GenBank/DDBJ whole genome shotgun (WGS) entry which is preliminary data.</text>
</comment>
<accession>A0A3D9SP31</accession>
<protein>
    <recommendedName>
        <fullName evidence="3">C2H2-type domain-containing protein</fullName>
    </recommendedName>
</protein>
<name>A0A3D9SP31_9ACTN</name>
<sequence length="102" mass="11877">MRESWTNYEVWVYRCNRCTTTWREEYKARHVADGHGGEAVSYEHDGHQCTSPWCDHVCPKCQSQNVKASPTPWKQAANVPVQAAHYNEDLALVLRLRRLNAY</sequence>